<keyword evidence="2" id="KW-0732">Signal</keyword>
<protein>
    <submittedName>
        <fullName evidence="3">Uncharacterized protein</fullName>
    </submittedName>
</protein>
<organism evidence="3 4">
    <name type="scientific">Solicola gregarius</name>
    <dbReference type="NCBI Taxonomy" id="2908642"/>
    <lineage>
        <taxon>Bacteria</taxon>
        <taxon>Bacillati</taxon>
        <taxon>Actinomycetota</taxon>
        <taxon>Actinomycetes</taxon>
        <taxon>Propionibacteriales</taxon>
        <taxon>Nocardioidaceae</taxon>
        <taxon>Solicola</taxon>
    </lineage>
</organism>
<feature type="region of interest" description="Disordered" evidence="1">
    <location>
        <begin position="66"/>
        <end position="85"/>
    </location>
</feature>
<feature type="signal peptide" evidence="2">
    <location>
        <begin position="1"/>
        <end position="20"/>
    </location>
</feature>
<feature type="region of interest" description="Disordered" evidence="1">
    <location>
        <begin position="278"/>
        <end position="302"/>
    </location>
</feature>
<feature type="compositionally biased region" description="Polar residues" evidence="1">
    <location>
        <begin position="67"/>
        <end position="78"/>
    </location>
</feature>
<gene>
    <name evidence="3" type="ORF">L0C25_06330</name>
</gene>
<reference evidence="3" key="1">
    <citation type="submission" date="2022-01" db="EMBL/GenBank/DDBJ databases">
        <title>Nocardioidaceae gen. sp. A5X3R13.</title>
        <authorList>
            <person name="Lopez Marin M.A."/>
            <person name="Uhlik O."/>
        </authorList>
    </citation>
    <scope>NUCLEOTIDE SEQUENCE</scope>
    <source>
        <strain evidence="3">A5X3R13</strain>
    </source>
</reference>
<feature type="chain" id="PRO_5041297139" evidence="2">
    <location>
        <begin position="21"/>
        <end position="389"/>
    </location>
</feature>
<evidence type="ECO:0000256" key="1">
    <source>
        <dbReference type="SAM" id="MobiDB-lite"/>
    </source>
</evidence>
<evidence type="ECO:0000313" key="3">
    <source>
        <dbReference type="EMBL" id="UYM06684.1"/>
    </source>
</evidence>
<sequence>MTFGSVVRRLSAAVAGCVVAAGLAAVSSGATSVPAGTPSAAAPRTAPSGGMYGELGGAPVRTVPQAKISTQARASSSSGGTTDNYNDGGDTVCGVYANQAGMGSYCTSGTGGGTLEPLIDRYPGMKFENCRYEDPPPGVQVPENPSPDEEMWQLRTCLTAINWFEWDGGDDRRIIMDLVLVDKDMDTTYHDTELSDFLWNSRQTMYPLPMLRVEPKTFPLANQEAYFTFDWFDPESRDTVNEGPYENVDGGGPFVRHVNRGMVMQARATSMRIDPKIEGMPAKTCSPDPRKLAYDESKPPRHEEQRSDCYFVFERSSAAAPEISTADAYLEGDRFVFRPEITVTWEVSYSRRGGGMQPLGGGYDMLVKQDLTVLDGEAVNFPVPDSVIE</sequence>
<feature type="region of interest" description="Disordered" evidence="1">
    <location>
        <begin position="29"/>
        <end position="52"/>
    </location>
</feature>
<dbReference type="AlphaFoldDB" id="A0AA46TJV2"/>
<name>A0AA46TJV2_9ACTN</name>
<feature type="compositionally biased region" description="Low complexity" evidence="1">
    <location>
        <begin position="29"/>
        <end position="49"/>
    </location>
</feature>
<accession>A0AA46TJV2</accession>
<evidence type="ECO:0000256" key="2">
    <source>
        <dbReference type="SAM" id="SignalP"/>
    </source>
</evidence>
<keyword evidence="4" id="KW-1185">Reference proteome</keyword>
<evidence type="ECO:0000313" key="4">
    <source>
        <dbReference type="Proteomes" id="UP001164390"/>
    </source>
</evidence>
<dbReference type="KEGG" id="sgrg:L0C25_06330"/>
<dbReference type="RefSeq" id="WP_271635596.1">
    <property type="nucleotide sequence ID" value="NZ_CP094970.1"/>
</dbReference>
<dbReference type="EMBL" id="CP094970">
    <property type="protein sequence ID" value="UYM06684.1"/>
    <property type="molecule type" value="Genomic_DNA"/>
</dbReference>
<feature type="compositionally biased region" description="Basic and acidic residues" evidence="1">
    <location>
        <begin position="288"/>
        <end position="302"/>
    </location>
</feature>
<dbReference type="Proteomes" id="UP001164390">
    <property type="component" value="Chromosome"/>
</dbReference>
<proteinExistence type="predicted"/>